<dbReference type="AlphaFoldDB" id="E4XD47"/>
<reference evidence="1" key="1">
    <citation type="journal article" date="2010" name="Science">
        <title>Plasticity of animal genome architecture unmasked by rapid evolution of a pelagic tunicate.</title>
        <authorList>
            <person name="Denoeud F."/>
            <person name="Henriet S."/>
            <person name="Mungpakdee S."/>
            <person name="Aury J.M."/>
            <person name="Da Silva C."/>
            <person name="Brinkmann H."/>
            <person name="Mikhaleva J."/>
            <person name="Olsen L.C."/>
            <person name="Jubin C."/>
            <person name="Canestro C."/>
            <person name="Bouquet J.M."/>
            <person name="Danks G."/>
            <person name="Poulain J."/>
            <person name="Campsteijn C."/>
            <person name="Adamski M."/>
            <person name="Cross I."/>
            <person name="Yadetie F."/>
            <person name="Muffato M."/>
            <person name="Louis A."/>
            <person name="Butcher S."/>
            <person name="Tsagkogeorga G."/>
            <person name="Konrad A."/>
            <person name="Singh S."/>
            <person name="Jensen M.F."/>
            <person name="Cong E.H."/>
            <person name="Eikeseth-Otteraa H."/>
            <person name="Noel B."/>
            <person name="Anthouard V."/>
            <person name="Porcel B.M."/>
            <person name="Kachouri-Lafond R."/>
            <person name="Nishino A."/>
            <person name="Ugolini M."/>
            <person name="Chourrout P."/>
            <person name="Nishida H."/>
            <person name="Aasland R."/>
            <person name="Huzurbazar S."/>
            <person name="Westhof E."/>
            <person name="Delsuc F."/>
            <person name="Lehrach H."/>
            <person name="Reinhardt R."/>
            <person name="Weissenbach J."/>
            <person name="Roy S.W."/>
            <person name="Artiguenave F."/>
            <person name="Postlethwait J.H."/>
            <person name="Manak J.R."/>
            <person name="Thompson E.M."/>
            <person name="Jaillon O."/>
            <person name="Du Pasquier L."/>
            <person name="Boudinot P."/>
            <person name="Liberles D.A."/>
            <person name="Volff J.N."/>
            <person name="Philippe H."/>
            <person name="Lenhard B."/>
            <person name="Roest Crollius H."/>
            <person name="Wincker P."/>
            <person name="Chourrout D."/>
        </authorList>
    </citation>
    <scope>NUCLEOTIDE SEQUENCE [LARGE SCALE GENOMIC DNA]</scope>
</reference>
<gene>
    <name evidence="1" type="ORF">GSOID_T00008083001</name>
</gene>
<dbReference type="EMBL" id="FN653038">
    <property type="protein sequence ID" value="CBY24082.1"/>
    <property type="molecule type" value="Genomic_DNA"/>
</dbReference>
<proteinExistence type="predicted"/>
<dbReference type="Proteomes" id="UP000001307">
    <property type="component" value="Unassembled WGS sequence"/>
</dbReference>
<evidence type="ECO:0000313" key="2">
    <source>
        <dbReference type="Proteomes" id="UP000001307"/>
    </source>
</evidence>
<dbReference type="InParanoid" id="E4XD47"/>
<sequence length="89" mass="10994">MRSSDRRNRRLCTCSLAPNERGAKSHRATKFLAQHYRRRRALYKERYRSHKSSQQAKKAFRFLKNLKKKTSKTFKNETFRHIRRFYSRQ</sequence>
<organism evidence="1">
    <name type="scientific">Oikopleura dioica</name>
    <name type="common">Tunicate</name>
    <dbReference type="NCBI Taxonomy" id="34765"/>
    <lineage>
        <taxon>Eukaryota</taxon>
        <taxon>Metazoa</taxon>
        <taxon>Chordata</taxon>
        <taxon>Tunicata</taxon>
        <taxon>Appendicularia</taxon>
        <taxon>Copelata</taxon>
        <taxon>Oikopleuridae</taxon>
        <taxon>Oikopleura</taxon>
    </lineage>
</organism>
<evidence type="ECO:0000313" key="1">
    <source>
        <dbReference type="EMBL" id="CBY24082.1"/>
    </source>
</evidence>
<name>E4XD47_OIKDI</name>
<accession>E4XD47</accession>
<protein>
    <submittedName>
        <fullName evidence="1">Uncharacterized protein</fullName>
    </submittedName>
</protein>
<keyword evidence="2" id="KW-1185">Reference proteome</keyword>